<dbReference type="Gramene" id="KQJ86250">
    <property type="protein sequence ID" value="KQJ86250"/>
    <property type="gene ID" value="BRADI_4g04246v3"/>
</dbReference>
<protein>
    <submittedName>
        <fullName evidence="1 2">Uncharacterized protein</fullName>
    </submittedName>
</protein>
<evidence type="ECO:0000313" key="1">
    <source>
        <dbReference type="EMBL" id="KQJ86250.2"/>
    </source>
</evidence>
<dbReference type="EnsemblPlants" id="KQJ86250">
    <property type="protein sequence ID" value="KQJ86250"/>
    <property type="gene ID" value="BRADI_4g04246v3"/>
</dbReference>
<reference evidence="2" key="3">
    <citation type="submission" date="2018-08" db="UniProtKB">
        <authorList>
            <consortium name="EnsemblPlants"/>
        </authorList>
    </citation>
    <scope>IDENTIFICATION</scope>
    <source>
        <strain evidence="2">cv. Bd21</strain>
    </source>
</reference>
<dbReference type="Proteomes" id="UP000008810">
    <property type="component" value="Chromosome 4"/>
</dbReference>
<organism evidence="1">
    <name type="scientific">Brachypodium distachyon</name>
    <name type="common">Purple false brome</name>
    <name type="synonym">Trachynia distachya</name>
    <dbReference type="NCBI Taxonomy" id="15368"/>
    <lineage>
        <taxon>Eukaryota</taxon>
        <taxon>Viridiplantae</taxon>
        <taxon>Streptophyta</taxon>
        <taxon>Embryophyta</taxon>
        <taxon>Tracheophyta</taxon>
        <taxon>Spermatophyta</taxon>
        <taxon>Magnoliopsida</taxon>
        <taxon>Liliopsida</taxon>
        <taxon>Poales</taxon>
        <taxon>Poaceae</taxon>
        <taxon>BOP clade</taxon>
        <taxon>Pooideae</taxon>
        <taxon>Stipodae</taxon>
        <taxon>Brachypodieae</taxon>
        <taxon>Brachypodium</taxon>
    </lineage>
</organism>
<gene>
    <name evidence="1" type="ORF">BRADI_4g04246v3</name>
</gene>
<reference evidence="1" key="2">
    <citation type="submission" date="2017-06" db="EMBL/GenBank/DDBJ databases">
        <title>WGS assembly of Brachypodium distachyon.</title>
        <authorList>
            <consortium name="The International Brachypodium Initiative"/>
            <person name="Lucas S."/>
            <person name="Harmon-Smith M."/>
            <person name="Lail K."/>
            <person name="Tice H."/>
            <person name="Grimwood J."/>
            <person name="Bruce D."/>
            <person name="Barry K."/>
            <person name="Shu S."/>
            <person name="Lindquist E."/>
            <person name="Wang M."/>
            <person name="Pitluck S."/>
            <person name="Vogel J.P."/>
            <person name="Garvin D.F."/>
            <person name="Mockler T.C."/>
            <person name="Schmutz J."/>
            <person name="Rokhsar D."/>
            <person name="Bevan M.W."/>
        </authorList>
    </citation>
    <scope>NUCLEOTIDE SEQUENCE</scope>
    <source>
        <strain evidence="1">Bd21</strain>
    </source>
</reference>
<dbReference type="AlphaFoldDB" id="A0A0Q3GZ84"/>
<dbReference type="EMBL" id="CM000883">
    <property type="protein sequence ID" value="KQJ86250.2"/>
    <property type="molecule type" value="Genomic_DNA"/>
</dbReference>
<dbReference type="InParanoid" id="A0A0Q3GZ84"/>
<evidence type="ECO:0000313" key="3">
    <source>
        <dbReference type="Proteomes" id="UP000008810"/>
    </source>
</evidence>
<sequence length="66" mass="7594">MGNFQSENLREGQQMLLTTRCRCFFYNGYVHVAEIKWKQKTVGAMHGMKEQYTLLGAAGIRPRGQI</sequence>
<evidence type="ECO:0000313" key="2">
    <source>
        <dbReference type="EnsemblPlants" id="KQJ86250"/>
    </source>
</evidence>
<reference evidence="1 2" key="1">
    <citation type="journal article" date="2010" name="Nature">
        <title>Genome sequencing and analysis of the model grass Brachypodium distachyon.</title>
        <authorList>
            <consortium name="International Brachypodium Initiative"/>
        </authorList>
    </citation>
    <scope>NUCLEOTIDE SEQUENCE [LARGE SCALE GENOMIC DNA]</scope>
    <source>
        <strain evidence="1 2">Bd21</strain>
    </source>
</reference>
<accession>A0A0Q3GZ84</accession>
<proteinExistence type="predicted"/>
<name>A0A0Q3GZ84_BRADI</name>
<keyword evidence="3" id="KW-1185">Reference proteome</keyword>